<dbReference type="Gene3D" id="2.10.109.10">
    <property type="entry name" value="Umud Fragment, subunit A"/>
    <property type="match status" value="1"/>
</dbReference>
<evidence type="ECO:0000256" key="8">
    <source>
        <dbReference type="RuleBase" id="RU003993"/>
    </source>
</evidence>
<gene>
    <name evidence="11" type="primary">lepB</name>
    <name evidence="11" type="ORF">EJG51_005280</name>
</gene>
<keyword evidence="6 8" id="KW-0378">Hydrolase</keyword>
<dbReference type="Pfam" id="PF10502">
    <property type="entry name" value="Peptidase_S26"/>
    <property type="match status" value="1"/>
</dbReference>
<dbReference type="PANTHER" id="PTHR43390">
    <property type="entry name" value="SIGNAL PEPTIDASE I"/>
    <property type="match status" value="1"/>
</dbReference>
<comment type="caution">
    <text evidence="9">Lacks conserved residue(s) required for the propagation of feature annotation.</text>
</comment>
<keyword evidence="8" id="KW-0812">Transmembrane</keyword>
<dbReference type="KEGG" id="upi:EJG51_005280"/>
<dbReference type="OrthoDB" id="9815782at2"/>
<protein>
    <recommendedName>
        <fullName evidence="4 8">Signal peptidase I</fullName>
        <ecNumber evidence="3 8">3.4.21.89</ecNumber>
    </recommendedName>
</protein>
<keyword evidence="12" id="KW-1185">Reference proteome</keyword>
<dbReference type="InterPro" id="IPR019757">
    <property type="entry name" value="Pept_S26A_signal_pept_1_Lys-AS"/>
</dbReference>
<evidence type="ECO:0000256" key="3">
    <source>
        <dbReference type="ARBA" id="ARBA00013208"/>
    </source>
</evidence>
<feature type="active site" evidence="7">
    <location>
        <position position="110"/>
    </location>
</feature>
<evidence type="ECO:0000256" key="9">
    <source>
        <dbReference type="RuleBase" id="RU362042"/>
    </source>
</evidence>
<dbReference type="GO" id="GO:0009003">
    <property type="term" value="F:signal peptidase activity"/>
    <property type="evidence" value="ECO:0007669"/>
    <property type="project" value="UniProtKB-EC"/>
</dbReference>
<dbReference type="CDD" id="cd06530">
    <property type="entry name" value="S26_SPase_I"/>
    <property type="match status" value="1"/>
</dbReference>
<comment type="similarity">
    <text evidence="2 9">Belongs to the peptidase S26 family.</text>
</comment>
<evidence type="ECO:0000256" key="5">
    <source>
        <dbReference type="ARBA" id="ARBA00022670"/>
    </source>
</evidence>
<reference evidence="11 12" key="1">
    <citation type="journal article" date="2019" name="Int. J. Syst. Evol. Microbiol.">
        <title>Undibacterium piscinae sp. nov., isolated from Korean shiner intestine.</title>
        <authorList>
            <person name="Lee S.Y."/>
            <person name="Kang W."/>
            <person name="Kim P.S."/>
            <person name="Kim H.S."/>
            <person name="Sung H."/>
            <person name="Shin N.R."/>
            <person name="Whon T.W."/>
            <person name="Yun J.H."/>
            <person name="Lee J.Y."/>
            <person name="Lee J.Y."/>
            <person name="Jung M.J."/>
            <person name="Jeong Y.S."/>
            <person name="Tak E.J."/>
            <person name="Han J.E."/>
            <person name="Hyun D.W."/>
            <person name="Kang M.S."/>
            <person name="Lee K.E."/>
            <person name="Lee B.H."/>
            <person name="Bae J.W."/>
        </authorList>
    </citation>
    <scope>NUCLEOTIDE SEQUENCE [LARGE SCALE GENOMIC DNA]</scope>
    <source>
        <strain evidence="11 12">S11R28</strain>
    </source>
</reference>
<dbReference type="GO" id="GO:0006465">
    <property type="term" value="P:signal peptide processing"/>
    <property type="evidence" value="ECO:0007669"/>
    <property type="project" value="InterPro"/>
</dbReference>
<dbReference type="InterPro" id="IPR019756">
    <property type="entry name" value="Pept_S26A_signal_pept_1_Ser-AS"/>
</dbReference>
<keyword evidence="8" id="KW-1133">Transmembrane helix</keyword>
<proteinExistence type="inferred from homology"/>
<evidence type="ECO:0000256" key="1">
    <source>
        <dbReference type="ARBA" id="ARBA00000677"/>
    </source>
</evidence>
<evidence type="ECO:0000256" key="4">
    <source>
        <dbReference type="ARBA" id="ARBA00019232"/>
    </source>
</evidence>
<name>A0A6M4A2D5_9BURK</name>
<dbReference type="AlphaFoldDB" id="A0A6M4A2D5"/>
<dbReference type="PROSITE" id="PS00501">
    <property type="entry name" value="SPASE_I_1"/>
    <property type="match status" value="1"/>
</dbReference>
<dbReference type="InterPro" id="IPR019533">
    <property type="entry name" value="Peptidase_S26"/>
</dbReference>
<dbReference type="PANTHER" id="PTHR43390:SF1">
    <property type="entry name" value="CHLOROPLAST PROCESSING PEPTIDASE"/>
    <property type="match status" value="1"/>
</dbReference>
<feature type="transmembrane region" description="Helical" evidence="8">
    <location>
        <begin position="6"/>
        <end position="27"/>
    </location>
</feature>
<comment type="catalytic activity">
    <reaction evidence="1 8">
        <text>Cleavage of hydrophobic, N-terminal signal or leader sequences from secreted and periplasmic proteins.</text>
        <dbReference type="EC" id="3.4.21.89"/>
    </reaction>
</comment>
<dbReference type="InterPro" id="IPR019758">
    <property type="entry name" value="Pept_S26A_signal_pept_1_CS"/>
</dbReference>
<dbReference type="Proteomes" id="UP000274350">
    <property type="component" value="Chromosome"/>
</dbReference>
<evidence type="ECO:0000313" key="11">
    <source>
        <dbReference type="EMBL" id="QJQ05355.1"/>
    </source>
</evidence>
<evidence type="ECO:0000256" key="2">
    <source>
        <dbReference type="ARBA" id="ARBA00009370"/>
    </source>
</evidence>
<accession>A0A6M4A2D5</accession>
<feature type="domain" description="Peptidase S26" evidence="10">
    <location>
        <begin position="80"/>
        <end position="291"/>
    </location>
</feature>
<keyword evidence="8" id="KW-0472">Membrane</keyword>
<feature type="active site" evidence="7">
    <location>
        <position position="165"/>
    </location>
</feature>
<dbReference type="SUPFAM" id="SSF51306">
    <property type="entry name" value="LexA/Signal peptidase"/>
    <property type="match status" value="1"/>
</dbReference>
<dbReference type="PROSITE" id="PS00761">
    <property type="entry name" value="SPASE_I_3"/>
    <property type="match status" value="1"/>
</dbReference>
<dbReference type="EMBL" id="CP051152">
    <property type="protein sequence ID" value="QJQ05355.1"/>
    <property type="molecule type" value="Genomic_DNA"/>
</dbReference>
<keyword evidence="5 8" id="KW-0645">Protease</keyword>
<organism evidence="11 12">
    <name type="scientific">Undibacterium piscinae</name>
    <dbReference type="NCBI Taxonomy" id="2495591"/>
    <lineage>
        <taxon>Bacteria</taxon>
        <taxon>Pseudomonadati</taxon>
        <taxon>Pseudomonadota</taxon>
        <taxon>Betaproteobacteria</taxon>
        <taxon>Burkholderiales</taxon>
        <taxon>Oxalobacteraceae</taxon>
        <taxon>Undibacterium</taxon>
    </lineage>
</organism>
<evidence type="ECO:0000256" key="6">
    <source>
        <dbReference type="ARBA" id="ARBA00022801"/>
    </source>
</evidence>
<comment type="subcellular location">
    <subcellularLocation>
        <location evidence="9">Membrane</location>
        <topology evidence="9">Single-pass type II membrane protein</topology>
    </subcellularLocation>
</comment>
<evidence type="ECO:0000256" key="7">
    <source>
        <dbReference type="PIRSR" id="PIRSR600223-1"/>
    </source>
</evidence>
<evidence type="ECO:0000259" key="10">
    <source>
        <dbReference type="Pfam" id="PF10502"/>
    </source>
</evidence>
<dbReference type="PROSITE" id="PS00760">
    <property type="entry name" value="SPASE_I_2"/>
    <property type="match status" value="1"/>
</dbReference>
<dbReference type="InterPro" id="IPR036286">
    <property type="entry name" value="LexA/Signal_pep-like_sf"/>
</dbReference>
<dbReference type="NCBIfam" id="TIGR02227">
    <property type="entry name" value="sigpep_I_bact"/>
    <property type="match status" value="1"/>
</dbReference>
<dbReference type="GO" id="GO:0016020">
    <property type="term" value="C:membrane"/>
    <property type="evidence" value="ECO:0007669"/>
    <property type="project" value="UniProtKB-SubCell"/>
</dbReference>
<dbReference type="InterPro" id="IPR000223">
    <property type="entry name" value="Pept_S26A_signal_pept_1"/>
</dbReference>
<dbReference type="PRINTS" id="PR00727">
    <property type="entry name" value="LEADERPTASE"/>
</dbReference>
<dbReference type="GO" id="GO:0004252">
    <property type="term" value="F:serine-type endopeptidase activity"/>
    <property type="evidence" value="ECO:0007669"/>
    <property type="project" value="InterPro"/>
</dbReference>
<evidence type="ECO:0000313" key="12">
    <source>
        <dbReference type="Proteomes" id="UP000274350"/>
    </source>
</evidence>
<feature type="transmembrane region" description="Helical" evidence="8">
    <location>
        <begin position="79"/>
        <end position="100"/>
    </location>
</feature>
<dbReference type="EC" id="3.4.21.89" evidence="3 8"/>
<sequence length="303" mass="34924">MSFQSILGNFSLILFVLTMVTGVIWFLDMFILGKQRRLNADKALADFDQRNAKLSAEGIRLQEGGRVELEFNLLKQPAWIEYSGSFFPVIAMVFFLRSFLYEPFKIPSSSMLPTLYVGDLILVNKFTYGIRLPIINKKVLSLNDPQRGDVMVFKYPENPSLDYIKRVVGVPGDKIVYRNKRLTVNGQEVVYETLPDFLDEERLSYSNQFSESLSGVKHRILNDVQMPAFVRDPHQFPKRELCTYDDAGFACTVPEAQYFMMGDNRDNSLDSRYWGFVPDQNIVGKAFFIWMNFSSPKRIGSFQ</sequence>